<dbReference type="RefSeq" id="WP_179754100.1">
    <property type="nucleotide sequence ID" value="NZ_JACCBU010000001.1"/>
</dbReference>
<evidence type="ECO:0000313" key="3">
    <source>
        <dbReference type="EMBL" id="NYE72948.1"/>
    </source>
</evidence>
<dbReference type="PIRSF" id="PIRSF000883">
    <property type="entry name" value="Pesterase_MJ0912"/>
    <property type="match status" value="1"/>
</dbReference>
<gene>
    <name evidence="3" type="ORF">BKA15_004277</name>
</gene>
<proteinExistence type="inferred from homology"/>
<dbReference type="Pfam" id="PF12850">
    <property type="entry name" value="Metallophos_2"/>
    <property type="match status" value="1"/>
</dbReference>
<evidence type="ECO:0000259" key="2">
    <source>
        <dbReference type="Pfam" id="PF12850"/>
    </source>
</evidence>
<accession>A0A7Y9I9S7</accession>
<dbReference type="PANTHER" id="PTHR42850:SF2">
    <property type="entry name" value="BLL5683 PROTEIN"/>
    <property type="match status" value="1"/>
</dbReference>
<dbReference type="InterPro" id="IPR029052">
    <property type="entry name" value="Metallo-depent_PP-like"/>
</dbReference>
<dbReference type="InterPro" id="IPR050126">
    <property type="entry name" value="Ap4A_hydrolase"/>
</dbReference>
<dbReference type="Proteomes" id="UP000569914">
    <property type="component" value="Unassembled WGS sequence"/>
</dbReference>
<comment type="similarity">
    <text evidence="1">Belongs to the metallophosphoesterase superfamily. YfcE family.</text>
</comment>
<comment type="caution">
    <text evidence="3">The sequence shown here is derived from an EMBL/GenBank/DDBJ whole genome shotgun (WGS) entry which is preliminary data.</text>
</comment>
<keyword evidence="4" id="KW-1185">Reference proteome</keyword>
<dbReference type="GO" id="GO:0005737">
    <property type="term" value="C:cytoplasm"/>
    <property type="evidence" value="ECO:0007669"/>
    <property type="project" value="TreeGrafter"/>
</dbReference>
<organism evidence="3 4">
    <name type="scientific">Microlunatus parietis</name>
    <dbReference type="NCBI Taxonomy" id="682979"/>
    <lineage>
        <taxon>Bacteria</taxon>
        <taxon>Bacillati</taxon>
        <taxon>Actinomycetota</taxon>
        <taxon>Actinomycetes</taxon>
        <taxon>Propionibacteriales</taxon>
        <taxon>Propionibacteriaceae</taxon>
        <taxon>Microlunatus</taxon>
    </lineage>
</organism>
<dbReference type="Gene3D" id="3.60.21.10">
    <property type="match status" value="1"/>
</dbReference>
<dbReference type="GO" id="GO:0016791">
    <property type="term" value="F:phosphatase activity"/>
    <property type="evidence" value="ECO:0007669"/>
    <property type="project" value="TreeGrafter"/>
</dbReference>
<evidence type="ECO:0000256" key="1">
    <source>
        <dbReference type="ARBA" id="ARBA00008950"/>
    </source>
</evidence>
<protein>
    <submittedName>
        <fullName evidence="3">Putative phosphodiesterase</fullName>
    </submittedName>
</protein>
<dbReference type="InterPro" id="IPR024654">
    <property type="entry name" value="Calcineurin-like_PHP_lpxH"/>
</dbReference>
<sequence>MTASRIAIFSDVHGNVPALEAVLADAAAAGVTEFWIVGDHAANGPRPAEVLRRLTGLPSTKIIRGNTDRYVATGDHPRVAGSVETVRTPEEIGVLLRTVAAISWTRGVITEAGFLPWLSSLPLDARTTLPDGTRVLLVHAASGTDDGSGIDPTLTDDGIRSAITGAEAELIFVGHTHKPLDRTVDGIRVINSGSVSLPATAERRACWTLLTADEHGHTAEPRRVDYDLDEVLADLHRVAHPSAVWLQQKFRSQPAR</sequence>
<dbReference type="AlphaFoldDB" id="A0A7Y9I9S7"/>
<evidence type="ECO:0000313" key="4">
    <source>
        <dbReference type="Proteomes" id="UP000569914"/>
    </source>
</evidence>
<dbReference type="SUPFAM" id="SSF56300">
    <property type="entry name" value="Metallo-dependent phosphatases"/>
    <property type="match status" value="1"/>
</dbReference>
<dbReference type="EMBL" id="JACCBU010000001">
    <property type="protein sequence ID" value="NYE72948.1"/>
    <property type="molecule type" value="Genomic_DNA"/>
</dbReference>
<feature type="domain" description="Calcineurin-like phosphoesterase" evidence="2">
    <location>
        <begin position="5"/>
        <end position="208"/>
    </location>
</feature>
<dbReference type="PANTHER" id="PTHR42850">
    <property type="entry name" value="METALLOPHOSPHOESTERASE"/>
    <property type="match status" value="1"/>
</dbReference>
<dbReference type="InterPro" id="IPR011152">
    <property type="entry name" value="Pesterase_MJ0912"/>
</dbReference>
<name>A0A7Y9I9S7_9ACTN</name>
<reference evidence="3 4" key="1">
    <citation type="submission" date="2020-07" db="EMBL/GenBank/DDBJ databases">
        <title>Sequencing the genomes of 1000 actinobacteria strains.</title>
        <authorList>
            <person name="Klenk H.-P."/>
        </authorList>
    </citation>
    <scope>NUCLEOTIDE SEQUENCE [LARGE SCALE GENOMIC DNA]</scope>
    <source>
        <strain evidence="3 4">DSM 22083</strain>
    </source>
</reference>